<dbReference type="Proteomes" id="UP001151760">
    <property type="component" value="Unassembled WGS sequence"/>
</dbReference>
<gene>
    <name evidence="1" type="ORF">Tco_1005845</name>
</gene>
<reference evidence="1" key="1">
    <citation type="journal article" date="2022" name="Int. J. Mol. Sci.">
        <title>Draft Genome of Tanacetum Coccineum: Genomic Comparison of Closely Related Tanacetum-Family Plants.</title>
        <authorList>
            <person name="Yamashiro T."/>
            <person name="Shiraishi A."/>
            <person name="Nakayama K."/>
            <person name="Satake H."/>
        </authorList>
    </citation>
    <scope>NUCLEOTIDE SEQUENCE</scope>
</reference>
<reference evidence="1" key="2">
    <citation type="submission" date="2022-01" db="EMBL/GenBank/DDBJ databases">
        <authorList>
            <person name="Yamashiro T."/>
            <person name="Shiraishi A."/>
            <person name="Satake H."/>
            <person name="Nakayama K."/>
        </authorList>
    </citation>
    <scope>NUCLEOTIDE SEQUENCE</scope>
</reference>
<dbReference type="EMBL" id="BQNB010017365">
    <property type="protein sequence ID" value="GJT62312.1"/>
    <property type="molecule type" value="Genomic_DNA"/>
</dbReference>
<proteinExistence type="predicted"/>
<organism evidence="1 2">
    <name type="scientific">Tanacetum coccineum</name>
    <dbReference type="NCBI Taxonomy" id="301880"/>
    <lineage>
        <taxon>Eukaryota</taxon>
        <taxon>Viridiplantae</taxon>
        <taxon>Streptophyta</taxon>
        <taxon>Embryophyta</taxon>
        <taxon>Tracheophyta</taxon>
        <taxon>Spermatophyta</taxon>
        <taxon>Magnoliopsida</taxon>
        <taxon>eudicotyledons</taxon>
        <taxon>Gunneridae</taxon>
        <taxon>Pentapetalae</taxon>
        <taxon>asterids</taxon>
        <taxon>campanulids</taxon>
        <taxon>Asterales</taxon>
        <taxon>Asteraceae</taxon>
        <taxon>Asteroideae</taxon>
        <taxon>Anthemideae</taxon>
        <taxon>Anthemidinae</taxon>
        <taxon>Tanacetum</taxon>
    </lineage>
</organism>
<comment type="caution">
    <text evidence="1">The sequence shown here is derived from an EMBL/GenBank/DDBJ whole genome shotgun (WGS) entry which is preliminary data.</text>
</comment>
<evidence type="ECO:0000313" key="2">
    <source>
        <dbReference type="Proteomes" id="UP001151760"/>
    </source>
</evidence>
<sequence length="189" mass="21669">MYDPAQSPLKSIFSLKKEKARKRGPLRFFFVLIGDLHVSKIRYDEDVHDLRSIETEFLAIVYNDTLTSELALSCEPTVSPQHIDKLNWKIGISLSDFDDEHYIVIYDNDSFSYKIFNVDDLKLDMGNEDDKIDIEQSSRDLSIELLPNVININVGAYAQGSNKLLETSHDTSSKFSKLKLLSRNYVLIS</sequence>
<accession>A0ABQ5FGB7</accession>
<evidence type="ECO:0000313" key="1">
    <source>
        <dbReference type="EMBL" id="GJT62312.1"/>
    </source>
</evidence>
<name>A0ABQ5FGB7_9ASTR</name>
<protein>
    <submittedName>
        <fullName evidence="1">Uncharacterized protein</fullName>
    </submittedName>
</protein>
<keyword evidence="2" id="KW-1185">Reference proteome</keyword>